<dbReference type="EMBL" id="NHNI01000001">
    <property type="protein sequence ID" value="OZY87486.1"/>
    <property type="molecule type" value="Genomic_DNA"/>
</dbReference>
<gene>
    <name evidence="2" type="ORF">CBP51_11080</name>
</gene>
<sequence>MQLPIRCVYLLVFLMLVGCSTTEPQESTLRDLDVQSSDKDVAPVFVKAKTEADIKQAYNDYLASASSAEKGRRMAMSRLAELEIAELNKLDESTVNNQIDIEQSKTYRASIQRTIDLLSTSLAEYPNAKDNDRILYQLAQNYEKLNFQEKSLDTLTQLTMRFPQSIYYAESQFRLAENAFISGDYLTAESAYSEVIFSSNGNEFYERSLVKRGWSRYKQNLFTEAIEDYVEAIKYRKFSAYHSLTGNDKSDFDEYFRALSLAVINANYVENLKNYFSEPAHSEYLYYSYKFVSLIYVAQQRYADATNTLDKFISSNPGAEKIPEAYLDQIEIFKKADLDKQFEVAMENFYPRFNVKNHYWEGKKHTQAYKMIKKSMRDNILLVADAQQQAYRTTHDSKYFTAANEWYRRYLNQYESYARTDKVYTAYAELLAIKNKNTEALTYFEKAAYDGNIVLDKEAAYATIELTDKLYKAQPENSHWLDLHLTYALRSVQLYQKEPRYQQVSLHAVELAYNNQRYADAIRFSNSIAGVTENATRNESNYIKGLSYLKTNNATEAETIFSYLLTTAKNTNDKNRFSNSLALAIYQQGKADLMNNKVDSAITHYARVAKQAGSSDIAPDSLYEAISLAVKHERWNQAVANIELFQRQFPKHKFYQDATRQLSSAYIKLGKDDRAAIVFEEISAKDSDENIKMSALWQAAALYEIKNNVPDAIRAYTRYVDTYKTPYAQYIEAMNKLSALYLKQNQTEKSSFWQQKIIASDNQALQNNKTDRTNYIAASSALALANIQKNKFDNKRLVEPLAQSLRDKKKSMQDAISLFGQASSYNIAEVTTEATYSIANIYQVFAKSLLDSERPKNLAGDELEQYNILIEDQAFPFEEKAIEFYEINMARTADGIQSPWIKKSHTELQALFPSRYGRQGKFSIFRSTVN</sequence>
<feature type="signal peptide" evidence="1">
    <location>
        <begin position="1"/>
        <end position="22"/>
    </location>
</feature>
<proteinExistence type="predicted"/>
<dbReference type="Gene3D" id="1.25.40.10">
    <property type="entry name" value="Tetratricopeptide repeat domain"/>
    <property type="match status" value="3"/>
</dbReference>
<name>A0A266QCX0_9GAMM</name>
<evidence type="ECO:0008006" key="4">
    <source>
        <dbReference type="Google" id="ProtNLM"/>
    </source>
</evidence>
<dbReference type="PROSITE" id="PS51257">
    <property type="entry name" value="PROKAR_LIPOPROTEIN"/>
    <property type="match status" value="1"/>
</dbReference>
<accession>A0A266QCX0</accession>
<feature type="chain" id="PRO_5012944220" description="Outer membrane lipoprotein BamD-like domain-containing protein" evidence="1">
    <location>
        <begin position="23"/>
        <end position="930"/>
    </location>
</feature>
<evidence type="ECO:0000256" key="1">
    <source>
        <dbReference type="SAM" id="SignalP"/>
    </source>
</evidence>
<organism evidence="2 3">
    <name type="scientific">Cellvibrio mixtus</name>
    <dbReference type="NCBI Taxonomy" id="39650"/>
    <lineage>
        <taxon>Bacteria</taxon>
        <taxon>Pseudomonadati</taxon>
        <taxon>Pseudomonadota</taxon>
        <taxon>Gammaproteobacteria</taxon>
        <taxon>Cellvibrionales</taxon>
        <taxon>Cellvibrionaceae</taxon>
        <taxon>Cellvibrio</taxon>
    </lineage>
</organism>
<dbReference type="SMART" id="SM00028">
    <property type="entry name" value="TPR"/>
    <property type="match status" value="4"/>
</dbReference>
<evidence type="ECO:0000313" key="2">
    <source>
        <dbReference type="EMBL" id="OZY87486.1"/>
    </source>
</evidence>
<dbReference type="Proteomes" id="UP000216101">
    <property type="component" value="Unassembled WGS sequence"/>
</dbReference>
<protein>
    <recommendedName>
        <fullName evidence="4">Outer membrane lipoprotein BamD-like domain-containing protein</fullName>
    </recommendedName>
</protein>
<dbReference type="InterPro" id="IPR011990">
    <property type="entry name" value="TPR-like_helical_dom_sf"/>
</dbReference>
<evidence type="ECO:0000313" key="3">
    <source>
        <dbReference type="Proteomes" id="UP000216101"/>
    </source>
</evidence>
<reference evidence="3" key="1">
    <citation type="submission" date="2017-05" db="EMBL/GenBank/DDBJ databases">
        <authorList>
            <person name="Barney B.M."/>
        </authorList>
    </citation>
    <scope>NUCLEOTIDE SEQUENCE [LARGE SCALE GENOMIC DNA]</scope>
    <source>
        <strain evidence="3">PSBB022</strain>
    </source>
</reference>
<comment type="caution">
    <text evidence="2">The sequence shown here is derived from an EMBL/GenBank/DDBJ whole genome shotgun (WGS) entry which is preliminary data.</text>
</comment>
<dbReference type="AlphaFoldDB" id="A0A266QCX0"/>
<dbReference type="SUPFAM" id="SSF48452">
    <property type="entry name" value="TPR-like"/>
    <property type="match status" value="3"/>
</dbReference>
<keyword evidence="3" id="KW-1185">Reference proteome</keyword>
<keyword evidence="1" id="KW-0732">Signal</keyword>
<dbReference type="InterPro" id="IPR019734">
    <property type="entry name" value="TPR_rpt"/>
</dbReference>